<dbReference type="PANTHER" id="PTHR21053:SF2">
    <property type="entry name" value="TRANSCRIPTION ELONGATION FACTOR, MITOCHONDRIAL"/>
    <property type="match status" value="1"/>
</dbReference>
<protein>
    <submittedName>
        <fullName evidence="2">Uncharacterized protein LOC108737088</fullName>
    </submittedName>
    <submittedName>
        <fullName evidence="3">Uncharacterized protein LOC112904004</fullName>
    </submittedName>
</protein>
<evidence type="ECO:0000313" key="1">
    <source>
        <dbReference type="Proteomes" id="UP000192223"/>
    </source>
</evidence>
<sequence>MIKLVRNNVKDRLKRFLSDAKLDVDKNDTILKNNNVQTPKTRKQFLVPVLTQEKLKKLSSVVGLHLAPNGVSWAKLSPEGNVLNKWDVLEFAQLPKRNLPIDILRYVKTVINEIPEGDLYIFELPESSAPLNQKSISLNYNNQQLIFSSMLIALLDARTANSKTDIKHTNSIFYLKSKLSAKLFGILVGTEKVSSLSIISSVFDNSKNSLPCTPVIVDKSFKKHYYDSSSVHKELLGHSLMIAMCFLDLCLYKNSESIAAATKIKR</sequence>
<dbReference type="GO" id="GO:0030337">
    <property type="term" value="F:DNA polymerase processivity factor activity"/>
    <property type="evidence" value="ECO:0007669"/>
    <property type="project" value="TreeGrafter"/>
</dbReference>
<evidence type="ECO:0000313" key="3">
    <source>
        <dbReference type="RefSeq" id="XP_025828811.1"/>
    </source>
</evidence>
<reference evidence="2 3" key="1">
    <citation type="submission" date="2025-04" db="UniProtKB">
        <authorList>
            <consortium name="RefSeq"/>
        </authorList>
    </citation>
    <scope>IDENTIFICATION</scope>
    <source>
        <tissue evidence="2 3">Entire body</tissue>
    </source>
</reference>
<dbReference type="PANTHER" id="PTHR21053">
    <property type="entry name" value="TRANSCRIPTION ELONGATION FACTOR, MITOCHONDRIAL"/>
    <property type="match status" value="1"/>
</dbReference>
<organism evidence="1 2">
    <name type="scientific">Agrilus planipennis</name>
    <name type="common">Emerald ash borer</name>
    <name type="synonym">Agrilus marcopoli</name>
    <dbReference type="NCBI Taxonomy" id="224129"/>
    <lineage>
        <taxon>Eukaryota</taxon>
        <taxon>Metazoa</taxon>
        <taxon>Ecdysozoa</taxon>
        <taxon>Arthropoda</taxon>
        <taxon>Hexapoda</taxon>
        <taxon>Insecta</taxon>
        <taxon>Pterygota</taxon>
        <taxon>Neoptera</taxon>
        <taxon>Endopterygota</taxon>
        <taxon>Coleoptera</taxon>
        <taxon>Polyphaga</taxon>
        <taxon>Elateriformia</taxon>
        <taxon>Buprestoidea</taxon>
        <taxon>Buprestidae</taxon>
        <taxon>Agrilinae</taxon>
        <taxon>Agrilus</taxon>
    </lineage>
</organism>
<evidence type="ECO:0000313" key="2">
    <source>
        <dbReference type="RefSeq" id="XP_018325256.1"/>
    </source>
</evidence>
<dbReference type="InterPro" id="IPR039150">
    <property type="entry name" value="TEFM"/>
</dbReference>
<gene>
    <name evidence="2" type="primary">LOC108737088</name>
    <name evidence="3" type="synonym">LOC112904004</name>
</gene>
<dbReference type="KEGG" id="apln:108737088"/>
<dbReference type="GeneID" id="108737088"/>
<proteinExistence type="predicted"/>
<keyword evidence="1" id="KW-1185">Reference proteome</keyword>
<dbReference type="GO" id="GO:0006392">
    <property type="term" value="P:transcription elongation by mitochondrial RNA polymerase"/>
    <property type="evidence" value="ECO:0007669"/>
    <property type="project" value="InterPro"/>
</dbReference>
<accession>A0A1W4WMV2</accession>
<dbReference type="OrthoDB" id="5949570at2759"/>
<dbReference type="GO" id="GO:0042645">
    <property type="term" value="C:mitochondrial nucleoid"/>
    <property type="evidence" value="ECO:0007669"/>
    <property type="project" value="TreeGrafter"/>
</dbReference>
<dbReference type="AlphaFoldDB" id="A0A1W4WMV2"/>
<dbReference type="RefSeq" id="XP_025828811.1">
    <property type="nucleotide sequence ID" value="XM_025973026.1"/>
</dbReference>
<name>A0A1W4WMV2_AGRPL</name>
<dbReference type="Proteomes" id="UP000192223">
    <property type="component" value="Unplaced"/>
</dbReference>
<dbReference type="STRING" id="224129.A0A1W4WMV2"/>
<dbReference type="KEGG" id="apln:112904004"/>
<dbReference type="RefSeq" id="XP_018325256.1">
    <property type="nucleotide sequence ID" value="XM_018469754.2"/>
</dbReference>